<dbReference type="SUPFAM" id="SSF50022">
    <property type="entry name" value="ISP domain"/>
    <property type="match status" value="1"/>
</dbReference>
<dbReference type="InterPro" id="IPR036922">
    <property type="entry name" value="Rieske_2Fe-2S_sf"/>
</dbReference>
<dbReference type="RefSeq" id="WP_131610585.1">
    <property type="nucleotide sequence ID" value="NZ_SJSM01000013.1"/>
</dbReference>
<evidence type="ECO:0000313" key="6">
    <source>
        <dbReference type="EMBL" id="TCC92681.1"/>
    </source>
</evidence>
<gene>
    <name evidence="6" type="ORF">EZ444_18250</name>
    <name evidence="7" type="ORF">FBD94_23680</name>
</gene>
<dbReference type="PROSITE" id="PS51296">
    <property type="entry name" value="RIESKE"/>
    <property type="match status" value="1"/>
</dbReference>
<evidence type="ECO:0000313" key="7">
    <source>
        <dbReference type="EMBL" id="TKC56251.1"/>
    </source>
</evidence>
<dbReference type="OrthoDB" id="593800at2"/>
<evidence type="ECO:0000256" key="3">
    <source>
        <dbReference type="ARBA" id="ARBA00023004"/>
    </source>
</evidence>
<dbReference type="GO" id="GO:0051537">
    <property type="term" value="F:2 iron, 2 sulfur cluster binding"/>
    <property type="evidence" value="ECO:0007669"/>
    <property type="project" value="UniProtKB-KW"/>
</dbReference>
<evidence type="ECO:0000256" key="4">
    <source>
        <dbReference type="ARBA" id="ARBA00023014"/>
    </source>
</evidence>
<feature type="domain" description="Rieske" evidence="5">
    <location>
        <begin position="6"/>
        <end position="100"/>
    </location>
</feature>
<evidence type="ECO:0000313" key="9">
    <source>
        <dbReference type="Proteomes" id="UP000309594"/>
    </source>
</evidence>
<reference evidence="7 9" key="2">
    <citation type="submission" date="2019-04" db="EMBL/GenBank/DDBJ databases">
        <title>Pedobacter sp. RP-1-16 sp. nov., isolated from Arctic soil.</title>
        <authorList>
            <person name="Dahal R.H."/>
            <person name="Kim D.-U."/>
        </authorList>
    </citation>
    <scope>NUCLEOTIDE SEQUENCE [LARGE SCALE GENOMIC DNA]</scope>
    <source>
        <strain evidence="7 9">RP-1-16</strain>
    </source>
</reference>
<keyword evidence="1" id="KW-0001">2Fe-2S</keyword>
<dbReference type="CDD" id="cd03467">
    <property type="entry name" value="Rieske"/>
    <property type="match status" value="1"/>
</dbReference>
<dbReference type="Pfam" id="PF00355">
    <property type="entry name" value="Rieske"/>
    <property type="match status" value="1"/>
</dbReference>
<protein>
    <submittedName>
        <fullName evidence="7">Rieske (2Fe-2S) protein</fullName>
    </submittedName>
</protein>
<evidence type="ECO:0000313" key="8">
    <source>
        <dbReference type="Proteomes" id="UP000291117"/>
    </source>
</evidence>
<dbReference type="InterPro" id="IPR017941">
    <property type="entry name" value="Rieske_2Fe-2S"/>
</dbReference>
<proteinExistence type="predicted"/>
<keyword evidence="4" id="KW-0411">Iron-sulfur</keyword>
<dbReference type="Gene3D" id="2.102.10.10">
    <property type="entry name" value="Rieske [2Fe-2S] iron-sulphur domain"/>
    <property type="match status" value="1"/>
</dbReference>
<dbReference type="EMBL" id="SJSM01000013">
    <property type="protein sequence ID" value="TCC92681.1"/>
    <property type="molecule type" value="Genomic_DNA"/>
</dbReference>
<reference evidence="6 8" key="1">
    <citation type="submission" date="2019-02" db="EMBL/GenBank/DDBJ databases">
        <title>Pedobacter sp. RP-3-8 sp. nov., isolated from Arctic soil.</title>
        <authorList>
            <person name="Dahal R.H."/>
        </authorList>
    </citation>
    <scope>NUCLEOTIDE SEQUENCE [LARGE SCALE GENOMIC DNA]</scope>
    <source>
        <strain evidence="6 8">RP-3-8</strain>
    </source>
</reference>
<comment type="caution">
    <text evidence="7">The sequence shown here is derived from an EMBL/GenBank/DDBJ whole genome shotgun (WGS) entry which is preliminary data.</text>
</comment>
<dbReference type="AlphaFoldDB" id="A0A4U1FYW5"/>
<keyword evidence="2" id="KW-0479">Metal-binding</keyword>
<keyword evidence="8" id="KW-1185">Reference proteome</keyword>
<name>A0A4U1FYW5_9SPHI</name>
<dbReference type="PANTHER" id="PTHR21496">
    <property type="entry name" value="FERREDOXIN-RELATED"/>
    <property type="match status" value="1"/>
</dbReference>
<sequence>MNKLIWHKIDTGIEKGEFVKQIIVDGKKLCLVSHKDEFFVVQNYCPHAGGVLSGGWCKNGYLICPIHRWEYNLHTGMGAEGQGDYIEKYPVEIKPDGLYVGFKKSWIKRLFGS</sequence>
<organism evidence="7 9">
    <name type="scientific">Pedobacter hiemivivus</name>
    <dbReference type="NCBI Taxonomy" id="2530454"/>
    <lineage>
        <taxon>Bacteria</taxon>
        <taxon>Pseudomonadati</taxon>
        <taxon>Bacteroidota</taxon>
        <taxon>Sphingobacteriia</taxon>
        <taxon>Sphingobacteriales</taxon>
        <taxon>Sphingobacteriaceae</taxon>
        <taxon>Pedobacter</taxon>
    </lineage>
</organism>
<accession>A0A4R0MZ82</accession>
<accession>A0A4U1FYW5</accession>
<dbReference type="PANTHER" id="PTHR21496:SF23">
    <property type="entry name" value="3-PHENYLPROPIONATE_CINNAMIC ACID DIOXYGENASE FERREDOXIN SUBUNIT"/>
    <property type="match status" value="1"/>
</dbReference>
<keyword evidence="3" id="KW-0408">Iron</keyword>
<evidence type="ECO:0000256" key="1">
    <source>
        <dbReference type="ARBA" id="ARBA00022714"/>
    </source>
</evidence>
<dbReference type="EMBL" id="SWDX01000013">
    <property type="protein sequence ID" value="TKC56251.1"/>
    <property type="molecule type" value="Genomic_DNA"/>
</dbReference>
<evidence type="ECO:0000256" key="2">
    <source>
        <dbReference type="ARBA" id="ARBA00022723"/>
    </source>
</evidence>
<dbReference type="GO" id="GO:0046872">
    <property type="term" value="F:metal ion binding"/>
    <property type="evidence" value="ECO:0007669"/>
    <property type="project" value="UniProtKB-KW"/>
</dbReference>
<dbReference type="Proteomes" id="UP000309594">
    <property type="component" value="Unassembled WGS sequence"/>
</dbReference>
<evidence type="ECO:0000259" key="5">
    <source>
        <dbReference type="PROSITE" id="PS51296"/>
    </source>
</evidence>
<dbReference type="Proteomes" id="UP000291117">
    <property type="component" value="Unassembled WGS sequence"/>
</dbReference>